<protein>
    <submittedName>
        <fullName evidence="1">Uncharacterized protein</fullName>
    </submittedName>
</protein>
<accession>A0AAW2FG82</accession>
<evidence type="ECO:0000313" key="1">
    <source>
        <dbReference type="EMBL" id="KAL0113594.1"/>
    </source>
</evidence>
<sequence length="143" mass="16691">MRLIMREITIFREASIFSYRCKSLPVYRWPTRPWIFSNDHLRNRDSDLHAKEFVAPVHTRRPEFIFRDSPQTGATTHPFLLQDATPFDGGVSRSCAFCRVLSKIIFIHSKTYRAYFHAIARTHFNSNRPATLARSRDCRGMGA</sequence>
<organism evidence="1 2">
    <name type="scientific">Cardiocondyla obscurior</name>
    <dbReference type="NCBI Taxonomy" id="286306"/>
    <lineage>
        <taxon>Eukaryota</taxon>
        <taxon>Metazoa</taxon>
        <taxon>Ecdysozoa</taxon>
        <taxon>Arthropoda</taxon>
        <taxon>Hexapoda</taxon>
        <taxon>Insecta</taxon>
        <taxon>Pterygota</taxon>
        <taxon>Neoptera</taxon>
        <taxon>Endopterygota</taxon>
        <taxon>Hymenoptera</taxon>
        <taxon>Apocrita</taxon>
        <taxon>Aculeata</taxon>
        <taxon>Formicoidea</taxon>
        <taxon>Formicidae</taxon>
        <taxon>Myrmicinae</taxon>
        <taxon>Cardiocondyla</taxon>
    </lineage>
</organism>
<gene>
    <name evidence="1" type="ORF">PUN28_012624</name>
</gene>
<dbReference type="EMBL" id="JADYXP020000012">
    <property type="protein sequence ID" value="KAL0113594.1"/>
    <property type="molecule type" value="Genomic_DNA"/>
</dbReference>
<comment type="caution">
    <text evidence="1">The sequence shown here is derived from an EMBL/GenBank/DDBJ whole genome shotgun (WGS) entry which is preliminary data.</text>
</comment>
<dbReference type="AlphaFoldDB" id="A0AAW2FG82"/>
<dbReference type="Proteomes" id="UP001430953">
    <property type="component" value="Unassembled WGS sequence"/>
</dbReference>
<name>A0AAW2FG82_9HYME</name>
<proteinExistence type="predicted"/>
<reference evidence="1 2" key="1">
    <citation type="submission" date="2023-03" db="EMBL/GenBank/DDBJ databases">
        <title>High recombination rates correlate with genetic variation in Cardiocondyla obscurior ants.</title>
        <authorList>
            <person name="Errbii M."/>
        </authorList>
    </citation>
    <scope>NUCLEOTIDE SEQUENCE [LARGE SCALE GENOMIC DNA]</scope>
    <source>
        <strain evidence="1">Alpha-2009</strain>
        <tissue evidence="1">Whole body</tissue>
    </source>
</reference>
<keyword evidence="2" id="KW-1185">Reference proteome</keyword>
<evidence type="ECO:0000313" key="2">
    <source>
        <dbReference type="Proteomes" id="UP001430953"/>
    </source>
</evidence>